<name>A0ABN9KNV5_9NEOB</name>
<sequence length="148" mass="15236">MQRNTQIPQYGSPQPGQALSPRQSSGGQMHAGMGPYQQNSMGSYGPQGGQYGPQGGYPRQPNYNTMANAGYPGAGMAPLVAGGQMHGQGGMPQYGGRMGHSAMGNRPFGPNMGNMPPQVGSGMCPPPGMNRKAQEAAGMHGTANSIQN</sequence>
<dbReference type="PANTHER" id="PTHR12656">
    <property type="entry name" value="BRG-1 ASSOCIATED FACTOR 250 BAF250"/>
    <property type="match status" value="1"/>
</dbReference>
<feature type="region of interest" description="Disordered" evidence="1">
    <location>
        <begin position="1"/>
        <end position="148"/>
    </location>
</feature>
<feature type="non-terminal residue" evidence="2">
    <location>
        <position position="148"/>
    </location>
</feature>
<feature type="compositionally biased region" description="Polar residues" evidence="1">
    <location>
        <begin position="1"/>
        <end position="27"/>
    </location>
</feature>
<organism evidence="2 3">
    <name type="scientific">Ranitomeya imitator</name>
    <name type="common">mimic poison frog</name>
    <dbReference type="NCBI Taxonomy" id="111125"/>
    <lineage>
        <taxon>Eukaryota</taxon>
        <taxon>Metazoa</taxon>
        <taxon>Chordata</taxon>
        <taxon>Craniata</taxon>
        <taxon>Vertebrata</taxon>
        <taxon>Euteleostomi</taxon>
        <taxon>Amphibia</taxon>
        <taxon>Batrachia</taxon>
        <taxon>Anura</taxon>
        <taxon>Neobatrachia</taxon>
        <taxon>Hyloidea</taxon>
        <taxon>Dendrobatidae</taxon>
        <taxon>Dendrobatinae</taxon>
        <taxon>Ranitomeya</taxon>
    </lineage>
</organism>
<evidence type="ECO:0000313" key="3">
    <source>
        <dbReference type="Proteomes" id="UP001176940"/>
    </source>
</evidence>
<dbReference type="InterPro" id="IPR021906">
    <property type="entry name" value="BAF250/Osa"/>
</dbReference>
<evidence type="ECO:0000256" key="1">
    <source>
        <dbReference type="SAM" id="MobiDB-lite"/>
    </source>
</evidence>
<dbReference type="PANTHER" id="PTHR12656:SF12">
    <property type="entry name" value="AT-RICH INTERACTIVE DOMAIN-CONTAINING PROTEIN 1A"/>
    <property type="match status" value="1"/>
</dbReference>
<proteinExistence type="predicted"/>
<keyword evidence="3" id="KW-1185">Reference proteome</keyword>
<dbReference type="Proteomes" id="UP001176940">
    <property type="component" value="Unassembled WGS sequence"/>
</dbReference>
<accession>A0ABN9KNV5</accession>
<feature type="compositionally biased region" description="Gly residues" evidence="1">
    <location>
        <begin position="45"/>
        <end position="55"/>
    </location>
</feature>
<evidence type="ECO:0000313" key="2">
    <source>
        <dbReference type="EMBL" id="CAJ0917719.1"/>
    </source>
</evidence>
<protein>
    <submittedName>
        <fullName evidence="2">Uncharacterized protein</fullName>
    </submittedName>
</protein>
<comment type="caution">
    <text evidence="2">The sequence shown here is derived from an EMBL/GenBank/DDBJ whole genome shotgun (WGS) entry which is preliminary data.</text>
</comment>
<reference evidence="2" key="1">
    <citation type="submission" date="2023-07" db="EMBL/GenBank/DDBJ databases">
        <authorList>
            <person name="Stuckert A."/>
        </authorList>
    </citation>
    <scope>NUCLEOTIDE SEQUENCE</scope>
</reference>
<gene>
    <name evidence="2" type="ORF">RIMI_LOCUS589937</name>
</gene>
<dbReference type="EMBL" id="CAUEEQ010000714">
    <property type="protein sequence ID" value="CAJ0917719.1"/>
    <property type="molecule type" value="Genomic_DNA"/>
</dbReference>
<feature type="compositionally biased region" description="Gly residues" evidence="1">
    <location>
        <begin position="84"/>
        <end position="98"/>
    </location>
</feature>